<accession>A0ABV8VFQ4</accession>
<dbReference type="Proteomes" id="UP001595844">
    <property type="component" value="Unassembled WGS sequence"/>
</dbReference>
<name>A0ABV8VFQ4_9NOCA</name>
<dbReference type="RefSeq" id="WP_378559873.1">
    <property type="nucleotide sequence ID" value="NZ_JBHSDL010000014.1"/>
</dbReference>
<keyword evidence="2" id="KW-1185">Reference proteome</keyword>
<evidence type="ECO:0000313" key="2">
    <source>
        <dbReference type="Proteomes" id="UP001595844"/>
    </source>
</evidence>
<organism evidence="1 2">
    <name type="scientific">Nocardia halotolerans</name>
    <dbReference type="NCBI Taxonomy" id="1755878"/>
    <lineage>
        <taxon>Bacteria</taxon>
        <taxon>Bacillati</taxon>
        <taxon>Actinomycetota</taxon>
        <taxon>Actinomycetes</taxon>
        <taxon>Mycobacteriales</taxon>
        <taxon>Nocardiaceae</taxon>
        <taxon>Nocardia</taxon>
    </lineage>
</organism>
<evidence type="ECO:0008006" key="3">
    <source>
        <dbReference type="Google" id="ProtNLM"/>
    </source>
</evidence>
<protein>
    <recommendedName>
        <fullName evidence="3">Restriction system protein</fullName>
    </recommendedName>
</protein>
<proteinExistence type="predicted"/>
<comment type="caution">
    <text evidence="1">The sequence shown here is derived from an EMBL/GenBank/DDBJ whole genome shotgun (WGS) entry which is preliminary data.</text>
</comment>
<evidence type="ECO:0000313" key="1">
    <source>
        <dbReference type="EMBL" id="MFC4374581.1"/>
    </source>
</evidence>
<gene>
    <name evidence="1" type="ORF">ACFO5K_10760</name>
</gene>
<sequence>MFDPEIEGSSVARRRGLLAELQHQHRLAQQRQVQQQRAAMRAHNAAVREAERSARERQRASAAFQRASAADRVAAERAAKVAHVAAREAEVVEKNAHLNATYDEIDSLLAATLEVDDWVDLESLRESPGEVAFDRPELLTPSPTPGYHDLPGRPLFVAPPPPTGISGALGGNRKHAAQVEAAQREFGSIIQRWQHALGQTFELNAQIRKRWQETESARLVALAEDRRQHEQTVAQRHREVSESNDRLDGLISGLRHRHPAAMDEYVGIVLANSVYPEAFEVSHEHSFDAENRELRITVLAPHPDTFPTTKAFRYNKANDEISASPLPAAECKRRYASVVAQLALRTAHEVFEADREEIIDSIALTVAVDAIDSATGHDTRVDLVRLATDRADFLPIDLSRVEPADTLAHLAGAMSKNPYGLAPLANHGVRG</sequence>
<reference evidence="2" key="1">
    <citation type="journal article" date="2019" name="Int. J. Syst. Evol. Microbiol.">
        <title>The Global Catalogue of Microorganisms (GCM) 10K type strain sequencing project: providing services to taxonomists for standard genome sequencing and annotation.</title>
        <authorList>
            <consortium name="The Broad Institute Genomics Platform"/>
            <consortium name="The Broad Institute Genome Sequencing Center for Infectious Disease"/>
            <person name="Wu L."/>
            <person name="Ma J."/>
        </authorList>
    </citation>
    <scope>NUCLEOTIDE SEQUENCE [LARGE SCALE GENOMIC DNA]</scope>
    <source>
        <strain evidence="2">IBRC-M 10490</strain>
    </source>
</reference>
<dbReference type="EMBL" id="JBHSDL010000014">
    <property type="protein sequence ID" value="MFC4374581.1"/>
    <property type="molecule type" value="Genomic_DNA"/>
</dbReference>